<comment type="caution">
    <text evidence="1">The sequence shown here is derived from an EMBL/GenBank/DDBJ whole genome shotgun (WGS) entry which is preliminary data.</text>
</comment>
<organism evidence="1 2">
    <name type="scientific">Methylosinus sporium</name>
    <dbReference type="NCBI Taxonomy" id="428"/>
    <lineage>
        <taxon>Bacteria</taxon>
        <taxon>Pseudomonadati</taxon>
        <taxon>Pseudomonadota</taxon>
        <taxon>Alphaproteobacteria</taxon>
        <taxon>Hyphomicrobiales</taxon>
        <taxon>Methylocystaceae</taxon>
        <taxon>Methylosinus</taxon>
    </lineage>
</organism>
<keyword evidence="2" id="KW-1185">Reference proteome</keyword>
<protein>
    <recommendedName>
        <fullName evidence="3">HipA-like C-terminal domain-containing protein</fullName>
    </recommendedName>
</protein>
<sequence>MFASADVGSPSVAQLIKAVPTELQMLAHLEAIVAVLIKQAWLGDLYGFDAWAANIDRHPGNILFGAGTAWIIDHGHCYTGPTWVPADLVPAGNFRHRLKEWVTPFLQVDQRKRLAAEAGALVTRLQRIDVRDVGIQNRVNGLLDDVDFQALVVFLLERIPHVPRAAGGALDEPRLA</sequence>
<accession>A0A2U1SLX3</accession>
<evidence type="ECO:0000313" key="2">
    <source>
        <dbReference type="Proteomes" id="UP000245137"/>
    </source>
</evidence>
<evidence type="ECO:0000313" key="1">
    <source>
        <dbReference type="EMBL" id="PWB92618.1"/>
    </source>
</evidence>
<dbReference type="AlphaFoldDB" id="A0A2U1SLX3"/>
<proteinExistence type="predicted"/>
<dbReference type="Proteomes" id="UP000245137">
    <property type="component" value="Unassembled WGS sequence"/>
</dbReference>
<gene>
    <name evidence="1" type="ORF">C5689_17220</name>
</gene>
<reference evidence="1 2" key="1">
    <citation type="journal article" date="2018" name="Appl. Microbiol. Biotechnol.">
        <title>Co-cultivation of the strictly anaerobic methanogen Methanosarcina barkeri with aerobic methanotrophs in an oxygen-limited membrane bioreactor.</title>
        <authorList>
            <person name="In 't Zandt M.H."/>
            <person name="van den Bosch T.J.M."/>
            <person name="Rijkers R."/>
            <person name="van Kessel M.A.H.J."/>
            <person name="Jetten M.S.M."/>
            <person name="Welte C.U."/>
        </authorList>
    </citation>
    <scope>NUCLEOTIDE SEQUENCE [LARGE SCALE GENOMIC DNA]</scope>
    <source>
        <strain evidence="1 2">DSM 17706</strain>
    </source>
</reference>
<dbReference type="EMBL" id="PUIV01000042">
    <property type="protein sequence ID" value="PWB92618.1"/>
    <property type="molecule type" value="Genomic_DNA"/>
</dbReference>
<evidence type="ECO:0008006" key="3">
    <source>
        <dbReference type="Google" id="ProtNLM"/>
    </source>
</evidence>
<name>A0A2U1SLX3_METSR</name>